<feature type="compositionally biased region" description="Basic and acidic residues" evidence="1">
    <location>
        <begin position="1"/>
        <end position="18"/>
    </location>
</feature>
<dbReference type="InterPro" id="IPR050266">
    <property type="entry name" value="AB_hydrolase_sf"/>
</dbReference>
<keyword evidence="3" id="KW-0808">Transferase</keyword>
<dbReference type="GO" id="GO:0004742">
    <property type="term" value="F:dihydrolipoyllysine-residue acetyltransferase activity"/>
    <property type="evidence" value="ECO:0007669"/>
    <property type="project" value="UniProtKB-EC"/>
</dbReference>
<feature type="region of interest" description="Disordered" evidence="1">
    <location>
        <begin position="1"/>
        <end position="25"/>
    </location>
</feature>
<dbReference type="EMBL" id="CXST01000003">
    <property type="protein sequence ID" value="CTQ45954.1"/>
    <property type="molecule type" value="Genomic_DNA"/>
</dbReference>
<dbReference type="Proteomes" id="UP000048926">
    <property type="component" value="Unassembled WGS sequence"/>
</dbReference>
<dbReference type="PANTHER" id="PTHR43798">
    <property type="entry name" value="MONOACYLGLYCEROL LIPASE"/>
    <property type="match status" value="1"/>
</dbReference>
<dbReference type="Gene3D" id="3.40.50.1820">
    <property type="entry name" value="alpha/beta hydrolase"/>
    <property type="match status" value="1"/>
</dbReference>
<keyword evidence="3" id="KW-0012">Acyltransferase</keyword>
<evidence type="ECO:0000256" key="1">
    <source>
        <dbReference type="SAM" id="MobiDB-lite"/>
    </source>
</evidence>
<dbReference type="EC" id="2.3.1.12" evidence="3"/>
<proteinExistence type="predicted"/>
<reference evidence="4" key="1">
    <citation type="submission" date="2015-07" db="EMBL/GenBank/DDBJ databases">
        <authorList>
            <person name="Rodrigo-Torres Lidia"/>
            <person name="Arahal R.David."/>
        </authorList>
    </citation>
    <scope>NUCLEOTIDE SEQUENCE [LARGE SCALE GENOMIC DNA]</scope>
    <source>
        <strain evidence="4">CECT 4801</strain>
    </source>
</reference>
<dbReference type="PANTHER" id="PTHR43798:SF5">
    <property type="entry name" value="MONOACYLGLYCEROL LIPASE ABHD6"/>
    <property type="match status" value="1"/>
</dbReference>
<dbReference type="AlphaFoldDB" id="A0A0M6Y8A8"/>
<evidence type="ECO:0000259" key="2">
    <source>
        <dbReference type="Pfam" id="PF12697"/>
    </source>
</evidence>
<name>A0A0M6Y8A8_9HYPH</name>
<dbReference type="GO" id="GO:0016020">
    <property type="term" value="C:membrane"/>
    <property type="evidence" value="ECO:0007669"/>
    <property type="project" value="TreeGrafter"/>
</dbReference>
<accession>A0A0M6Y8A8</accession>
<keyword evidence="4" id="KW-1185">Reference proteome</keyword>
<dbReference type="InterPro" id="IPR000073">
    <property type="entry name" value="AB_hydrolase_1"/>
</dbReference>
<dbReference type="PRINTS" id="PR00111">
    <property type="entry name" value="ABHYDROLASE"/>
</dbReference>
<evidence type="ECO:0000313" key="3">
    <source>
        <dbReference type="EMBL" id="CTQ45954.1"/>
    </source>
</evidence>
<dbReference type="InterPro" id="IPR029058">
    <property type="entry name" value="AB_hydrolase_fold"/>
</dbReference>
<dbReference type="GO" id="GO:0046464">
    <property type="term" value="P:acylglycerol catabolic process"/>
    <property type="evidence" value="ECO:0007669"/>
    <property type="project" value="TreeGrafter"/>
</dbReference>
<dbReference type="STRING" id="187304.B0E33_14845"/>
<dbReference type="GO" id="GO:0047372">
    <property type="term" value="F:monoacylglycerol lipase activity"/>
    <property type="evidence" value="ECO:0007669"/>
    <property type="project" value="TreeGrafter"/>
</dbReference>
<organism evidence="3 4">
    <name type="scientific">Roseibium aggregatum</name>
    <dbReference type="NCBI Taxonomy" id="187304"/>
    <lineage>
        <taxon>Bacteria</taxon>
        <taxon>Pseudomonadati</taxon>
        <taxon>Pseudomonadota</taxon>
        <taxon>Alphaproteobacteria</taxon>
        <taxon>Hyphomicrobiales</taxon>
        <taxon>Stappiaceae</taxon>
        <taxon>Roseibium</taxon>
    </lineage>
</organism>
<dbReference type="SUPFAM" id="SSF53474">
    <property type="entry name" value="alpha/beta-Hydrolases"/>
    <property type="match status" value="1"/>
</dbReference>
<dbReference type="RefSeq" id="WP_023002969.1">
    <property type="nucleotide sequence ID" value="NZ_CP045622.1"/>
</dbReference>
<gene>
    <name evidence="3" type="primary">acoC</name>
    <name evidence="3" type="ORF">LAL4801_04409</name>
</gene>
<protein>
    <submittedName>
        <fullName evidence="3">Dihydrolipoyllysine-residue acetyltransferase component of acetoin cleaving system</fullName>
        <ecNumber evidence="3">2.3.1.12</ecNumber>
    </submittedName>
</protein>
<dbReference type="Pfam" id="PF12697">
    <property type="entry name" value="Abhydrolase_6"/>
    <property type="match status" value="1"/>
</dbReference>
<sequence length="264" mass="28451">MTDLRPDAPSHLPFRDQEATGPDNGAPVVLLHGFGGDRQTWLNIQTALASKKRSIAFDLPGHGEALDWPRIGNAGVSAKAVGQSLEALELTKVHLVGHSMGGAVAALIALRNPDLVASLTLLAPGGFGSEINHRLLRRYAAATDADTMETLLEQFFGWEFKLPKFLARTAAESRARPGAAATLEAIADEIIDGSVQKTLPRDELAALPMPIKVLWGTQDRVLPTRQAHKLPGVVATHIFERTGHMLHLELPKEVTRLILQNAGC</sequence>
<feature type="domain" description="AB hydrolase-1" evidence="2">
    <location>
        <begin position="28"/>
        <end position="255"/>
    </location>
</feature>
<dbReference type="OrthoDB" id="9804723at2"/>
<evidence type="ECO:0000313" key="4">
    <source>
        <dbReference type="Proteomes" id="UP000048926"/>
    </source>
</evidence>